<dbReference type="OrthoDB" id="9810636at2"/>
<comment type="caution">
    <text evidence="4">The sequence shown here is derived from an EMBL/GenBank/DDBJ whole genome shotgun (WGS) entry which is preliminary data.</text>
</comment>
<dbReference type="Proteomes" id="UP000030103">
    <property type="component" value="Unassembled WGS sequence"/>
</dbReference>
<dbReference type="AlphaFoldDB" id="A0A0A2EDC4"/>
<organism evidence="4 5">
    <name type="scientific">Porphyromonas macacae</name>
    <dbReference type="NCBI Taxonomy" id="28115"/>
    <lineage>
        <taxon>Bacteria</taxon>
        <taxon>Pseudomonadati</taxon>
        <taxon>Bacteroidota</taxon>
        <taxon>Bacteroidia</taxon>
        <taxon>Bacteroidales</taxon>
        <taxon>Porphyromonadaceae</taxon>
        <taxon>Porphyromonas</taxon>
    </lineage>
</organism>
<dbReference type="EMBL" id="JRFA01000004">
    <property type="protein sequence ID" value="KGN75647.1"/>
    <property type="molecule type" value="Genomic_DNA"/>
</dbReference>
<dbReference type="GO" id="GO:0046872">
    <property type="term" value="F:metal ion binding"/>
    <property type="evidence" value="ECO:0007669"/>
    <property type="project" value="InterPro"/>
</dbReference>
<dbReference type="SUPFAM" id="SSF53807">
    <property type="entry name" value="Helical backbone' metal receptor"/>
    <property type="match status" value="1"/>
</dbReference>
<evidence type="ECO:0000313" key="5">
    <source>
        <dbReference type="Proteomes" id="UP000030103"/>
    </source>
</evidence>
<keyword evidence="2" id="KW-0813">Transport</keyword>
<comment type="similarity">
    <text evidence="1">Belongs to the bacterial solute-binding protein 9 family.</text>
</comment>
<reference evidence="4 5" key="1">
    <citation type="submission" date="2014-09" db="EMBL/GenBank/DDBJ databases">
        <title>Draft Genome Sequence of Porphyromonas macacae COT-192_OH2859.</title>
        <authorList>
            <person name="Wallis C."/>
            <person name="Deusch O."/>
            <person name="O'Flynn C."/>
            <person name="Davis I."/>
            <person name="Horsfall A."/>
            <person name="Kirkwood N."/>
            <person name="Harris S."/>
            <person name="Eisen J.A."/>
            <person name="Coil D.A."/>
            <person name="Darling A.E."/>
            <person name="Jospin G."/>
            <person name="Alexiev A."/>
        </authorList>
    </citation>
    <scope>NUCLEOTIDE SEQUENCE [LARGE SCALE GENOMIC DNA]</scope>
    <source>
        <strain evidence="5">COT-192 OH2859</strain>
    </source>
</reference>
<evidence type="ECO:0000256" key="2">
    <source>
        <dbReference type="ARBA" id="ARBA00022448"/>
    </source>
</evidence>
<evidence type="ECO:0000256" key="1">
    <source>
        <dbReference type="ARBA" id="ARBA00011028"/>
    </source>
</evidence>
<evidence type="ECO:0008006" key="6">
    <source>
        <dbReference type="Google" id="ProtNLM"/>
    </source>
</evidence>
<dbReference type="PANTHER" id="PTHR42953">
    <property type="entry name" value="HIGH-AFFINITY ZINC UPTAKE SYSTEM PROTEIN ZNUA-RELATED"/>
    <property type="match status" value="1"/>
</dbReference>
<dbReference type="RefSeq" id="WP_036872819.1">
    <property type="nucleotide sequence ID" value="NZ_JBGYTE010000008.1"/>
</dbReference>
<dbReference type="eggNOG" id="COG0803">
    <property type="taxonomic scope" value="Bacteria"/>
</dbReference>
<gene>
    <name evidence="4" type="ORF">HQ47_01530</name>
</gene>
<dbReference type="PANTHER" id="PTHR42953:SF3">
    <property type="entry name" value="HIGH-AFFINITY ZINC UPTAKE SYSTEM PROTEIN ZNUA"/>
    <property type="match status" value="1"/>
</dbReference>
<sequence length="287" mass="32753">MNKILRSLFCILIISVVGTSCEHKTKRNIDKLTIAVSITPQQELLQILADTLVNIWTIVPEGKNPEIYDPTPQEMRKLSDCNAYFYVGDLGFETAWSERIGKLNNRIRIFRLTPPHHHHEGEHHRHDECDPHVWTSPDGIYLLAENMLSALCTIDPENEPVYEQGMQRLSESINSVRNKVNETLKEVTNKAFVIYHPSLTGFAREFGFKQLTIEQNGKEPTPEDLKRIVDEAKSLNVKVVFIQKEFNTELAMSVAKEIGAKIVKTEPLSANWQEQILSISKALAQHK</sequence>
<evidence type="ECO:0000313" key="4">
    <source>
        <dbReference type="EMBL" id="KGN75647.1"/>
    </source>
</evidence>
<dbReference type="GO" id="GO:0030001">
    <property type="term" value="P:metal ion transport"/>
    <property type="evidence" value="ECO:0007669"/>
    <property type="project" value="InterPro"/>
</dbReference>
<accession>A0A0A2EDC4</accession>
<dbReference type="InterPro" id="IPR006127">
    <property type="entry name" value="ZnuA-like"/>
</dbReference>
<dbReference type="InterPro" id="IPR050492">
    <property type="entry name" value="Bact_metal-bind_prot9"/>
</dbReference>
<evidence type="ECO:0000256" key="3">
    <source>
        <dbReference type="ARBA" id="ARBA00022729"/>
    </source>
</evidence>
<protein>
    <recommendedName>
        <fullName evidence="6">Zinc transport system zinc-binding lipoprotein AdcA</fullName>
    </recommendedName>
</protein>
<dbReference type="STRING" id="28115.HQ47_01530"/>
<dbReference type="Gene3D" id="3.40.50.1980">
    <property type="entry name" value="Nitrogenase molybdenum iron protein domain"/>
    <property type="match status" value="2"/>
</dbReference>
<name>A0A0A2EDC4_9PORP</name>
<keyword evidence="3" id="KW-0732">Signal</keyword>
<keyword evidence="5" id="KW-1185">Reference proteome</keyword>
<proteinExistence type="inferred from homology"/>
<dbReference type="PROSITE" id="PS51257">
    <property type="entry name" value="PROKAR_LIPOPROTEIN"/>
    <property type="match status" value="1"/>
</dbReference>
<dbReference type="Pfam" id="PF01297">
    <property type="entry name" value="ZnuA"/>
    <property type="match status" value="1"/>
</dbReference>